<dbReference type="Proteomes" id="UP000037035">
    <property type="component" value="Unassembled WGS sequence"/>
</dbReference>
<dbReference type="PANTHER" id="PTHR31912">
    <property type="entry name" value="IP13529P"/>
    <property type="match status" value="1"/>
</dbReference>
<feature type="non-terminal residue" evidence="1">
    <location>
        <position position="1"/>
    </location>
</feature>
<dbReference type="OrthoDB" id="3269001at2759"/>
<gene>
    <name evidence="1" type="ORF">VP01_1781g7</name>
</gene>
<keyword evidence="2" id="KW-1185">Reference proteome</keyword>
<organism evidence="1 2">
    <name type="scientific">Puccinia sorghi</name>
    <dbReference type="NCBI Taxonomy" id="27349"/>
    <lineage>
        <taxon>Eukaryota</taxon>
        <taxon>Fungi</taxon>
        <taxon>Dikarya</taxon>
        <taxon>Basidiomycota</taxon>
        <taxon>Pucciniomycotina</taxon>
        <taxon>Pucciniomycetes</taxon>
        <taxon>Pucciniales</taxon>
        <taxon>Pucciniaceae</taxon>
        <taxon>Puccinia</taxon>
    </lineage>
</organism>
<dbReference type="EMBL" id="LAVV01006594">
    <property type="protein sequence ID" value="KNZ59218.1"/>
    <property type="molecule type" value="Genomic_DNA"/>
</dbReference>
<protein>
    <submittedName>
        <fullName evidence="1">Uncharacterized protein</fullName>
    </submittedName>
</protein>
<dbReference type="STRING" id="27349.A0A0L6VEP0"/>
<comment type="caution">
    <text evidence="1">The sequence shown here is derived from an EMBL/GenBank/DDBJ whole genome shotgun (WGS) entry which is preliminary data.</text>
</comment>
<evidence type="ECO:0000313" key="1">
    <source>
        <dbReference type="EMBL" id="KNZ59218.1"/>
    </source>
</evidence>
<proteinExistence type="predicted"/>
<accession>A0A0L6VEP0</accession>
<sequence length="289" mass="32537">GRARTRATTLAAARRWGDASQTARKKLVKQTGVRTSELNRLSYWDPVNNVVLGIMHNWFEGVLQHHFRYRWGINGNFDKQTERQVGEGEAETSDYLTEEATHDEGDEYDFGPGRSFWTTDQKKKLISSVLEVVVPTGVTHMPKGLGTSKNGKLKASEWHALFAIHLPLAAMSVFIESAAINECLAKNEDAIENFTALVRCTNIVSSDKVHDNEIDNFTFEYSKYTATAANIFANIKILPNHHYALHIPDQMRRWGPLLGVSEFPGERLIGKLQKIKTNRNTSKSALLSH</sequence>
<name>A0A0L6VEP0_9BASI</name>
<dbReference type="VEuPathDB" id="FungiDB:VP01_1781g7"/>
<dbReference type="PANTHER" id="PTHR31912:SF34">
    <property type="entry name" value="NOTOCHORD-RELATED PROTEIN"/>
    <property type="match status" value="1"/>
</dbReference>
<dbReference type="AlphaFoldDB" id="A0A0L6VEP0"/>
<reference evidence="1 2" key="1">
    <citation type="submission" date="2015-08" db="EMBL/GenBank/DDBJ databases">
        <title>Next Generation Sequencing and Analysis of the Genome of Puccinia sorghi L Schw, the Causal Agent of Maize Common Rust.</title>
        <authorList>
            <person name="Rochi L."/>
            <person name="Burguener G."/>
            <person name="Darino M."/>
            <person name="Turjanski A."/>
            <person name="Kreff E."/>
            <person name="Dieguez M.J."/>
            <person name="Sacco F."/>
        </authorList>
    </citation>
    <scope>NUCLEOTIDE SEQUENCE [LARGE SCALE GENOMIC DNA]</scope>
    <source>
        <strain evidence="1 2">RO10H11247</strain>
    </source>
</reference>
<evidence type="ECO:0000313" key="2">
    <source>
        <dbReference type="Proteomes" id="UP000037035"/>
    </source>
</evidence>